<dbReference type="Gene3D" id="1.20.1560.10">
    <property type="entry name" value="ABC transporter type 1, transmembrane domain"/>
    <property type="match status" value="1"/>
</dbReference>
<dbReference type="GO" id="GO:0140359">
    <property type="term" value="F:ABC-type transporter activity"/>
    <property type="evidence" value="ECO:0007669"/>
    <property type="project" value="InterPro"/>
</dbReference>
<keyword evidence="10" id="KW-1185">Reference proteome</keyword>
<keyword evidence="2 7" id="KW-0812">Transmembrane</keyword>
<keyword evidence="1" id="KW-0813">Transport</keyword>
<keyword evidence="5 7" id="KW-1133">Transmembrane helix</keyword>
<evidence type="ECO:0000313" key="10">
    <source>
        <dbReference type="Proteomes" id="UP000078541"/>
    </source>
</evidence>
<dbReference type="STRING" id="34720.A0A151JYX9"/>
<dbReference type="GO" id="GO:0016020">
    <property type="term" value="C:membrane"/>
    <property type="evidence" value="ECO:0007669"/>
    <property type="project" value="InterPro"/>
</dbReference>
<dbReference type="AlphaFoldDB" id="A0A151JYX9"/>
<dbReference type="InterPro" id="IPR050173">
    <property type="entry name" value="ABC_transporter_C-like"/>
</dbReference>
<dbReference type="PROSITE" id="PS50929">
    <property type="entry name" value="ABC_TM1F"/>
    <property type="match status" value="1"/>
</dbReference>
<reference evidence="9 10" key="1">
    <citation type="submission" date="2016-03" db="EMBL/GenBank/DDBJ databases">
        <title>Trachymyrmex septentrionalis WGS genome.</title>
        <authorList>
            <person name="Nygaard S."/>
            <person name="Hu H."/>
            <person name="Boomsma J."/>
            <person name="Zhang G."/>
        </authorList>
    </citation>
    <scope>NUCLEOTIDE SEQUENCE [LARGE SCALE GENOMIC DNA]</scope>
    <source>
        <strain evidence="9">Tsep2-gDNA-1</strain>
        <tissue evidence="9">Whole body</tissue>
    </source>
</reference>
<sequence>MLPTRMSFFHNNPSGRILNRFSKDMVIMDKWLSKLLEAIQGFCVVYSIMTMEAIINQWILIILVLLFFFVTKFYMKIDQDIKRLEGVERILQYTNLPKEEPITSDNPPLPTWPSQGQLILKDVNMKYHMDDPPVLKKMNVSIEPGWKVGVVGRTGAGKSSLISALFRLFNEGLEGEIKIDDRDTSSVGLSDLHCKIFIIPQEPVLFSESLRYNLVPFNQYDDLKLSEMLRQVELNDVTLYHEVITSASVRGNSYAWPEPS</sequence>
<dbReference type="InterPro" id="IPR003439">
    <property type="entry name" value="ABC_transporter-like_ATP-bd"/>
</dbReference>
<evidence type="ECO:0000256" key="1">
    <source>
        <dbReference type="ARBA" id="ARBA00022448"/>
    </source>
</evidence>
<evidence type="ECO:0000256" key="3">
    <source>
        <dbReference type="ARBA" id="ARBA00022741"/>
    </source>
</evidence>
<dbReference type="InterPro" id="IPR027417">
    <property type="entry name" value="P-loop_NTPase"/>
</dbReference>
<evidence type="ECO:0000259" key="8">
    <source>
        <dbReference type="PROSITE" id="PS50929"/>
    </source>
</evidence>
<dbReference type="Pfam" id="PF00664">
    <property type="entry name" value="ABC_membrane"/>
    <property type="match status" value="1"/>
</dbReference>
<evidence type="ECO:0000256" key="6">
    <source>
        <dbReference type="ARBA" id="ARBA00023136"/>
    </source>
</evidence>
<organism evidence="9 10">
    <name type="scientific">Trachymyrmex septentrionalis</name>
    <dbReference type="NCBI Taxonomy" id="34720"/>
    <lineage>
        <taxon>Eukaryota</taxon>
        <taxon>Metazoa</taxon>
        <taxon>Ecdysozoa</taxon>
        <taxon>Arthropoda</taxon>
        <taxon>Hexapoda</taxon>
        <taxon>Insecta</taxon>
        <taxon>Pterygota</taxon>
        <taxon>Neoptera</taxon>
        <taxon>Endopterygota</taxon>
        <taxon>Hymenoptera</taxon>
        <taxon>Apocrita</taxon>
        <taxon>Aculeata</taxon>
        <taxon>Formicoidea</taxon>
        <taxon>Formicidae</taxon>
        <taxon>Myrmicinae</taxon>
        <taxon>Trachymyrmex</taxon>
    </lineage>
</organism>
<feature type="transmembrane region" description="Helical" evidence="7">
    <location>
        <begin position="55"/>
        <end position="75"/>
    </location>
</feature>
<feature type="domain" description="ABC transmembrane type-1" evidence="8">
    <location>
        <begin position="1"/>
        <end position="77"/>
    </location>
</feature>
<name>A0A151JYX9_9HYME</name>
<dbReference type="GO" id="GO:0005524">
    <property type="term" value="F:ATP binding"/>
    <property type="evidence" value="ECO:0007669"/>
    <property type="project" value="UniProtKB-KW"/>
</dbReference>
<evidence type="ECO:0000256" key="4">
    <source>
        <dbReference type="ARBA" id="ARBA00022840"/>
    </source>
</evidence>
<dbReference type="Gene3D" id="3.40.50.300">
    <property type="entry name" value="P-loop containing nucleotide triphosphate hydrolases"/>
    <property type="match status" value="1"/>
</dbReference>
<evidence type="ECO:0000256" key="7">
    <source>
        <dbReference type="SAM" id="Phobius"/>
    </source>
</evidence>
<keyword evidence="3" id="KW-0547">Nucleotide-binding</keyword>
<dbReference type="Pfam" id="PF00005">
    <property type="entry name" value="ABC_tran"/>
    <property type="match status" value="1"/>
</dbReference>
<keyword evidence="6 7" id="KW-0472">Membrane</keyword>
<dbReference type="InterPro" id="IPR036640">
    <property type="entry name" value="ABC1_TM_sf"/>
</dbReference>
<dbReference type="Proteomes" id="UP000078541">
    <property type="component" value="Unassembled WGS sequence"/>
</dbReference>
<evidence type="ECO:0000256" key="2">
    <source>
        <dbReference type="ARBA" id="ARBA00022692"/>
    </source>
</evidence>
<dbReference type="EMBL" id="KQ981440">
    <property type="protein sequence ID" value="KYN41664.1"/>
    <property type="molecule type" value="Genomic_DNA"/>
</dbReference>
<dbReference type="PANTHER" id="PTHR24223:SF415">
    <property type="entry name" value="FI20190P1"/>
    <property type="match status" value="1"/>
</dbReference>
<dbReference type="SUPFAM" id="SSF90123">
    <property type="entry name" value="ABC transporter transmembrane region"/>
    <property type="match status" value="1"/>
</dbReference>
<evidence type="ECO:0000256" key="5">
    <source>
        <dbReference type="ARBA" id="ARBA00022989"/>
    </source>
</evidence>
<keyword evidence="4" id="KW-0067">ATP-binding</keyword>
<proteinExistence type="predicted"/>
<dbReference type="GO" id="GO:0016887">
    <property type="term" value="F:ATP hydrolysis activity"/>
    <property type="evidence" value="ECO:0007669"/>
    <property type="project" value="InterPro"/>
</dbReference>
<dbReference type="InterPro" id="IPR011527">
    <property type="entry name" value="ABC1_TM_dom"/>
</dbReference>
<evidence type="ECO:0000313" key="9">
    <source>
        <dbReference type="EMBL" id="KYN41664.1"/>
    </source>
</evidence>
<gene>
    <name evidence="9" type="ORF">ALC56_03925</name>
</gene>
<dbReference type="SUPFAM" id="SSF52540">
    <property type="entry name" value="P-loop containing nucleoside triphosphate hydrolases"/>
    <property type="match status" value="1"/>
</dbReference>
<protein>
    <submittedName>
        <fullName evidence="9">ABC transporter C family member 8</fullName>
    </submittedName>
</protein>
<accession>A0A151JYX9</accession>
<dbReference type="PANTHER" id="PTHR24223">
    <property type="entry name" value="ATP-BINDING CASSETTE SUB-FAMILY C"/>
    <property type="match status" value="1"/>
</dbReference>